<reference evidence="3 4" key="1">
    <citation type="submission" date="2023-04" db="EMBL/GenBank/DDBJ databases">
        <title>Spirochaete genome identified in red abalone sample constitutes a novel genus.</title>
        <authorList>
            <person name="Sharma S.P."/>
            <person name="Purcell C.M."/>
            <person name="Hyde J.R."/>
            <person name="Severin A.J."/>
        </authorList>
    </citation>
    <scope>NUCLEOTIDE SEQUENCE [LARGE SCALE GENOMIC DNA]</scope>
    <source>
        <strain evidence="3 4">SP-2023</strain>
    </source>
</reference>
<dbReference type="InterPro" id="IPR029058">
    <property type="entry name" value="AB_hydrolase_fold"/>
</dbReference>
<dbReference type="InterPro" id="IPR000073">
    <property type="entry name" value="AB_hydrolase_1"/>
</dbReference>
<evidence type="ECO:0000256" key="1">
    <source>
        <dbReference type="SAM" id="SignalP"/>
    </source>
</evidence>
<keyword evidence="1" id="KW-0732">Signal</keyword>
<keyword evidence="4" id="KW-1185">Reference proteome</keyword>
<dbReference type="RefSeq" id="WP_326927790.1">
    <property type="nucleotide sequence ID" value="NZ_CP123443.1"/>
</dbReference>
<dbReference type="EMBL" id="CP123443">
    <property type="protein sequence ID" value="WGK69604.1"/>
    <property type="molecule type" value="Genomic_DNA"/>
</dbReference>
<gene>
    <name evidence="3" type="ORF">P0082_01715</name>
</gene>
<dbReference type="PANTHER" id="PTHR43798">
    <property type="entry name" value="MONOACYLGLYCEROL LIPASE"/>
    <property type="match status" value="1"/>
</dbReference>
<feature type="domain" description="AB hydrolase-1" evidence="2">
    <location>
        <begin position="92"/>
        <end position="212"/>
    </location>
</feature>
<evidence type="ECO:0000313" key="4">
    <source>
        <dbReference type="Proteomes" id="UP001228690"/>
    </source>
</evidence>
<feature type="signal peptide" evidence="1">
    <location>
        <begin position="1"/>
        <end position="24"/>
    </location>
</feature>
<dbReference type="PANTHER" id="PTHR43798:SF33">
    <property type="entry name" value="HYDROLASE, PUTATIVE (AFU_ORTHOLOGUE AFUA_2G14860)-RELATED"/>
    <property type="match status" value="1"/>
</dbReference>
<evidence type="ECO:0000259" key="2">
    <source>
        <dbReference type="Pfam" id="PF00561"/>
    </source>
</evidence>
<dbReference type="Proteomes" id="UP001228690">
    <property type="component" value="Chromosome"/>
</dbReference>
<dbReference type="Pfam" id="PF00561">
    <property type="entry name" value="Abhydrolase_1"/>
    <property type="match status" value="1"/>
</dbReference>
<protein>
    <submittedName>
        <fullName evidence="3">Alpha/beta hydrolase</fullName>
    </submittedName>
</protein>
<name>A0ABY8MHY4_9SPIO</name>
<dbReference type="Gene3D" id="3.40.50.1820">
    <property type="entry name" value="alpha/beta hydrolase"/>
    <property type="match status" value="1"/>
</dbReference>
<keyword evidence="3" id="KW-0378">Hydrolase</keyword>
<dbReference type="InterPro" id="IPR050266">
    <property type="entry name" value="AB_hydrolase_sf"/>
</dbReference>
<dbReference type="PROSITE" id="PS51257">
    <property type="entry name" value="PROKAR_LIPOPROTEIN"/>
    <property type="match status" value="1"/>
</dbReference>
<sequence>MKAVIRLGILNLFVLAISACTTNAGLHKALQRESIQEPSERREKKIKKLQQRYQKRLTRKYKKTGITAPRQEFLRFNHGFLSYIDNKNDNKPIFILIHGAPGDALAFFNLMTDPRVNDALHLISVDRLGYGGSGFGESVADFAGQIKPLQILLQNLQRDFPEQKIYLMGHSYGGPIASALAAENPGISGLLLIASASDPDNEKYWWFNKWMESGLIRALVDKGLVVANDEKVVHAAENRKLAPKLASIQAAIIVVQGTADEIVLPVNAHFLKQALPPAPQTRIDMIADADHFILFSEIDLMWQKMQDLMLLSAGSEP</sequence>
<accession>A0ABY8MHY4</accession>
<evidence type="ECO:0000313" key="3">
    <source>
        <dbReference type="EMBL" id="WGK69604.1"/>
    </source>
</evidence>
<dbReference type="GO" id="GO:0016787">
    <property type="term" value="F:hydrolase activity"/>
    <property type="evidence" value="ECO:0007669"/>
    <property type="project" value="UniProtKB-KW"/>
</dbReference>
<organism evidence="3 4">
    <name type="scientific">Candidatus Haliotispira prima</name>
    <dbReference type="NCBI Taxonomy" id="3034016"/>
    <lineage>
        <taxon>Bacteria</taxon>
        <taxon>Pseudomonadati</taxon>
        <taxon>Spirochaetota</taxon>
        <taxon>Spirochaetia</taxon>
        <taxon>Spirochaetales</taxon>
        <taxon>Spirochaetaceae</taxon>
        <taxon>Candidatus Haliotispira</taxon>
    </lineage>
</organism>
<dbReference type="SUPFAM" id="SSF53474">
    <property type="entry name" value="alpha/beta-Hydrolases"/>
    <property type="match status" value="1"/>
</dbReference>
<feature type="chain" id="PRO_5046644588" evidence="1">
    <location>
        <begin position="25"/>
        <end position="317"/>
    </location>
</feature>
<proteinExistence type="predicted"/>